<reference evidence="3 4" key="1">
    <citation type="submission" date="2017-03" db="EMBL/GenBank/DDBJ databases">
        <title>Genomic and clinical evidence uncovers the enterohepatic species Helicobacter valdiviensis as a potential human intestinal pathogen.</title>
        <authorList>
            <person name="Fresia P."/>
            <person name="Jara R."/>
            <person name="Sierra R."/>
            <person name="Ferres I."/>
            <person name="Greif G."/>
            <person name="Iraola G."/>
            <person name="Collado L."/>
        </authorList>
    </citation>
    <scope>NUCLEOTIDE SEQUENCE [LARGE SCALE GENOMIC DNA]</scope>
    <source>
        <strain evidence="3 4">WBE14</strain>
    </source>
</reference>
<name>A0A2W6MX81_9HELI</name>
<feature type="non-terminal residue" evidence="3">
    <location>
        <position position="1"/>
    </location>
</feature>
<dbReference type="Proteomes" id="UP000249746">
    <property type="component" value="Unassembled WGS sequence"/>
</dbReference>
<feature type="coiled-coil region" evidence="1">
    <location>
        <begin position="720"/>
        <end position="763"/>
    </location>
</feature>
<keyword evidence="1" id="KW-0175">Coiled coil</keyword>
<evidence type="ECO:0008006" key="5">
    <source>
        <dbReference type="Google" id="ProtNLM"/>
    </source>
</evidence>
<keyword evidence="4" id="KW-1185">Reference proteome</keyword>
<evidence type="ECO:0000256" key="1">
    <source>
        <dbReference type="SAM" id="Coils"/>
    </source>
</evidence>
<evidence type="ECO:0000313" key="4">
    <source>
        <dbReference type="Proteomes" id="UP000249746"/>
    </source>
</evidence>
<organism evidence="3 4">
    <name type="scientific">Helicobacter valdiviensis</name>
    <dbReference type="NCBI Taxonomy" id="1458358"/>
    <lineage>
        <taxon>Bacteria</taxon>
        <taxon>Pseudomonadati</taxon>
        <taxon>Campylobacterota</taxon>
        <taxon>Epsilonproteobacteria</taxon>
        <taxon>Campylobacterales</taxon>
        <taxon>Helicobacteraceae</taxon>
        <taxon>Helicobacter</taxon>
    </lineage>
</organism>
<accession>A0A2W6MX81</accession>
<protein>
    <recommendedName>
        <fullName evidence="5">Filamentous haemagglutinin FhaB/tRNA nuclease CdiA-like TPS domain-containing protein</fullName>
    </recommendedName>
</protein>
<evidence type="ECO:0000256" key="2">
    <source>
        <dbReference type="SAM" id="MobiDB-lite"/>
    </source>
</evidence>
<dbReference type="AlphaFoldDB" id="A0A2W6MX81"/>
<dbReference type="EMBL" id="NBIU01000001">
    <property type="protein sequence ID" value="PZT49017.1"/>
    <property type="molecule type" value="Genomic_DNA"/>
</dbReference>
<evidence type="ECO:0000313" key="3">
    <source>
        <dbReference type="EMBL" id="PZT49017.1"/>
    </source>
</evidence>
<gene>
    <name evidence="3" type="ORF">B6S12_00005</name>
</gene>
<sequence>IVNPSGVIVTESGSINANKFGISTSPIDTDTLNAFKEANKANNGVGVLAPFSPVFKSNSTRGDIINKGSIQANEVVMVGNRVILEKAFNDKGEFNQINTNNISIEGKDISIDVASINGNTLNSLSAKASNKAKAYLDATGYYYNTSSWNVFDKTSGNNLTKDKYVGIGSDRDWWHFAKGTNEKEDFRNTAKEYRLTSDIDFGAKQGKNYANYCIEGLGCTSMIVGDSYAFSSFFNGNGYTLKNINIDTTNLVNKPQYVGIFGKASNANFGNIIVNYGTGGIEADFQSRKEFGVGGFVGSARDSDFNNISLALEGIRISSIEDFKIGGFAGEIDGGKYNSIEVSIKDVIGNGEAWGYSGGFAGEIDGGKFENIKLSNMNNIIAVSGSNAQTGGFAGMIREGEFSQISLGDIIKIEASSNALFVSVGGFAGKFTGGGIKFTNISLGNIQEILGYSKKEQVHAGGFVGDASGEITFENISIAGLNKISATTEGDNSRNTAVGGFLGYIFDGEDKIDFKKIYLFFEEGTTMSVSNDSKEMGKFYGGKIGGGKLAFEDIYIYHKQGELTNATENEGIVTPYTDRDNAYKDFTGKIKDIQKPIISNITPPNKEPEVPESGLDENGLTKITLNENDFSKELVEQIINEIYSMNFVIDLQKHFDKEGNYIYPESLKQTLSFLRAFNGEDGALQELLHDKDFANSQKDIVHIDKMAYDFVEGMKKIEERVKFLKECEELIKEYNEVLKEEQKMSIAKKIEEKLAKMKQYQQDLLAIVNHGENKQYDIYKANGDNVGGYVKFTNPFNLVWEEDNRNDNQTINAPTASIVFRNQIKEVFVKPAEEVAIDEEEGRLNRKTCYVSDNFKTNNPCMAQRI</sequence>
<feature type="region of interest" description="Disordered" evidence="2">
    <location>
        <begin position="598"/>
        <end position="617"/>
    </location>
</feature>
<dbReference type="Gene3D" id="2.160.20.110">
    <property type="match status" value="1"/>
</dbReference>
<proteinExistence type="predicted"/>
<comment type="caution">
    <text evidence="3">The sequence shown here is derived from an EMBL/GenBank/DDBJ whole genome shotgun (WGS) entry which is preliminary data.</text>
</comment>
<dbReference type="RefSeq" id="WP_111228767.1">
    <property type="nucleotide sequence ID" value="NZ_NBIU01000001.1"/>
</dbReference>